<evidence type="ECO:0000313" key="2">
    <source>
        <dbReference type="EMBL" id="GES74811.1"/>
    </source>
</evidence>
<dbReference type="EMBL" id="BLAL01000012">
    <property type="protein sequence ID" value="GES74811.1"/>
    <property type="molecule type" value="Genomic_DNA"/>
</dbReference>
<sequence>MTSMTIKSCQNQYYLFGPLLNLIMATNIPGNYGTEKERDLPNLPLDDHFSEKGYKEEHNHKDTVRWAGDHKP</sequence>
<name>A0A8H3QD39_9GLOM</name>
<comment type="caution">
    <text evidence="2">The sequence shown here is derived from an EMBL/GenBank/DDBJ whole genome shotgun (WGS) entry which is preliminary data.</text>
</comment>
<accession>A0A8H3QD39</accession>
<organism evidence="2 3">
    <name type="scientific">Rhizophagus clarus</name>
    <dbReference type="NCBI Taxonomy" id="94130"/>
    <lineage>
        <taxon>Eukaryota</taxon>
        <taxon>Fungi</taxon>
        <taxon>Fungi incertae sedis</taxon>
        <taxon>Mucoromycota</taxon>
        <taxon>Glomeromycotina</taxon>
        <taxon>Glomeromycetes</taxon>
        <taxon>Glomerales</taxon>
        <taxon>Glomeraceae</taxon>
        <taxon>Rhizophagus</taxon>
    </lineage>
</organism>
<proteinExistence type="predicted"/>
<dbReference type="Proteomes" id="UP000615446">
    <property type="component" value="Unassembled WGS sequence"/>
</dbReference>
<evidence type="ECO:0000313" key="3">
    <source>
        <dbReference type="Proteomes" id="UP000615446"/>
    </source>
</evidence>
<dbReference type="AlphaFoldDB" id="A0A8H3QD39"/>
<reference evidence="2" key="1">
    <citation type="submission" date="2019-10" db="EMBL/GenBank/DDBJ databases">
        <title>Conservation and host-specific expression of non-tandemly repeated heterogenous ribosome RNA gene in arbuscular mycorrhizal fungi.</title>
        <authorList>
            <person name="Maeda T."/>
            <person name="Kobayashi Y."/>
            <person name="Nakagawa T."/>
            <person name="Ezawa T."/>
            <person name="Yamaguchi K."/>
            <person name="Bino T."/>
            <person name="Nishimoto Y."/>
            <person name="Shigenobu S."/>
            <person name="Kawaguchi M."/>
        </authorList>
    </citation>
    <scope>NUCLEOTIDE SEQUENCE</scope>
    <source>
        <strain evidence="2">HR1</strain>
    </source>
</reference>
<protein>
    <submittedName>
        <fullName evidence="2">Uncharacterized protein</fullName>
    </submittedName>
</protein>
<feature type="region of interest" description="Disordered" evidence="1">
    <location>
        <begin position="31"/>
        <end position="72"/>
    </location>
</feature>
<feature type="compositionally biased region" description="Basic and acidic residues" evidence="1">
    <location>
        <begin position="34"/>
        <end position="72"/>
    </location>
</feature>
<evidence type="ECO:0000256" key="1">
    <source>
        <dbReference type="SAM" id="MobiDB-lite"/>
    </source>
</evidence>
<gene>
    <name evidence="2" type="ORF">RCL2_000227600</name>
</gene>